<accession>A0A4Y9K1P0</accession>
<dbReference type="Proteomes" id="UP000297396">
    <property type="component" value="Unassembled WGS sequence"/>
</dbReference>
<organism evidence="2 3">
    <name type="scientific">Muribacter muris</name>
    <dbReference type="NCBI Taxonomy" id="67855"/>
    <lineage>
        <taxon>Bacteria</taxon>
        <taxon>Pseudomonadati</taxon>
        <taxon>Pseudomonadota</taxon>
        <taxon>Gammaproteobacteria</taxon>
        <taxon>Pasteurellales</taxon>
        <taxon>Pasteurellaceae</taxon>
        <taxon>Muribacter</taxon>
    </lineage>
</organism>
<proteinExistence type="predicted"/>
<sequence>MNVLNCEWLCQQAFLNCYPVKTISGQQGIAVQTYHRWLDGSILNFYITPQGNQLLISDEGETLFHLSNVGLLKAKYQWRLFKDKLQSTNSDIHLEDDGEIICLTTPQSAPYAIADYLSALCAIMHYEKELAGIPEAVIDFSEEVEFYLRAWKPQATLIKKPKISGISGHEYIFDFQLEQDLIMAISPSPNAVGSAMRKAGDVLSGSFLDDRHILIIVDDRSDDLFQKKAEEEIKIISTLAKAVPFSNLQSLINKQSPATTKN</sequence>
<dbReference type="Pfam" id="PF08861">
    <property type="entry name" value="DUF1828"/>
    <property type="match status" value="1"/>
</dbReference>
<name>A0A4Y9K1P0_9PAST</name>
<dbReference type="RefSeq" id="WP_135054871.1">
    <property type="nucleotide sequence ID" value="NZ_JADGLC010000005.1"/>
</dbReference>
<dbReference type="AlphaFoldDB" id="A0A4Y9K1P0"/>
<comment type="caution">
    <text evidence="2">The sequence shown here is derived from an EMBL/GenBank/DDBJ whole genome shotgun (WGS) entry which is preliminary data.</text>
</comment>
<evidence type="ECO:0000313" key="2">
    <source>
        <dbReference type="EMBL" id="TFV11984.1"/>
    </source>
</evidence>
<protein>
    <submittedName>
        <fullName evidence="2">DUF1828 domain-containing protein</fullName>
    </submittedName>
</protein>
<dbReference type="OrthoDB" id="7062760at2"/>
<dbReference type="EMBL" id="SPPA01000005">
    <property type="protein sequence ID" value="TFV11984.1"/>
    <property type="molecule type" value="Genomic_DNA"/>
</dbReference>
<evidence type="ECO:0000313" key="3">
    <source>
        <dbReference type="Proteomes" id="UP000297396"/>
    </source>
</evidence>
<evidence type="ECO:0000259" key="1">
    <source>
        <dbReference type="Pfam" id="PF08861"/>
    </source>
</evidence>
<dbReference type="InterPro" id="IPR014960">
    <property type="entry name" value="DUF1828"/>
</dbReference>
<feature type="domain" description="DUF1828" evidence="1">
    <location>
        <begin position="39"/>
        <end position="123"/>
    </location>
</feature>
<reference evidence="2 3" key="1">
    <citation type="submission" date="2019-03" db="EMBL/GenBank/DDBJ databases">
        <title>Diversity of the mouse oral microbiome.</title>
        <authorList>
            <person name="Joseph S."/>
            <person name="Aduse-Opoku J."/>
            <person name="Curtis M."/>
            <person name="Wade W."/>
            <person name="Hashim A."/>
        </authorList>
    </citation>
    <scope>NUCLEOTIDE SEQUENCE [LARGE SCALE GENOMIC DNA]</scope>
    <source>
        <strain evidence="2 3">WT12</strain>
    </source>
</reference>
<gene>
    <name evidence="2" type="ORF">E4T80_03140</name>
</gene>